<keyword evidence="3" id="KW-1185">Reference proteome</keyword>
<protein>
    <submittedName>
        <fullName evidence="2">Uncharacterized protein</fullName>
    </submittedName>
</protein>
<feature type="coiled-coil region" evidence="1">
    <location>
        <begin position="34"/>
        <end position="110"/>
    </location>
</feature>
<reference evidence="2" key="1">
    <citation type="submission" date="2025-08" db="UniProtKB">
        <authorList>
            <consortium name="Ensembl"/>
        </authorList>
    </citation>
    <scope>IDENTIFICATION</scope>
</reference>
<organism evidence="2 3">
    <name type="scientific">Otus sunia</name>
    <name type="common">Oriental scops-owl</name>
    <dbReference type="NCBI Taxonomy" id="257818"/>
    <lineage>
        <taxon>Eukaryota</taxon>
        <taxon>Metazoa</taxon>
        <taxon>Chordata</taxon>
        <taxon>Craniata</taxon>
        <taxon>Vertebrata</taxon>
        <taxon>Euteleostomi</taxon>
        <taxon>Archelosauria</taxon>
        <taxon>Archosauria</taxon>
        <taxon>Dinosauria</taxon>
        <taxon>Saurischia</taxon>
        <taxon>Theropoda</taxon>
        <taxon>Coelurosauria</taxon>
        <taxon>Aves</taxon>
        <taxon>Neognathae</taxon>
        <taxon>Neoaves</taxon>
        <taxon>Telluraves</taxon>
        <taxon>Strigiformes</taxon>
        <taxon>Strigidae</taxon>
        <taxon>Otus</taxon>
    </lineage>
</organism>
<feature type="coiled-coil region" evidence="1">
    <location>
        <begin position="188"/>
        <end position="215"/>
    </location>
</feature>
<dbReference type="Ensembl" id="ENSOSUT00000002591.1">
    <property type="protein sequence ID" value="ENSOSUP00000002538.1"/>
    <property type="gene ID" value="ENSOSUG00000001788.1"/>
</dbReference>
<evidence type="ECO:0000313" key="3">
    <source>
        <dbReference type="Proteomes" id="UP000694552"/>
    </source>
</evidence>
<reference evidence="2" key="2">
    <citation type="submission" date="2025-09" db="UniProtKB">
        <authorList>
            <consortium name="Ensembl"/>
        </authorList>
    </citation>
    <scope>IDENTIFICATION</scope>
</reference>
<name>A0A8C8A8A9_9STRI</name>
<proteinExistence type="predicted"/>
<accession>A0A8C8A8A9</accession>
<keyword evidence="1" id="KW-0175">Coiled coil</keyword>
<evidence type="ECO:0000313" key="2">
    <source>
        <dbReference type="Ensembl" id="ENSOSUP00000002538.1"/>
    </source>
</evidence>
<sequence>MDMKEMEKLLEKQTNLKGELVKILGVPAKLGRETEKMNQKKIDAEKKKEALDDQIEELNGTLKAIRKRTEDILQEREDVMKEMDGKQILLESKERERITLTKLLEISREEESAVLSDRAALEDNLNKCVLEKRKQHDILIQKQTQKDRELRNLKKMELQLNMIYDSLEQDKSQHKRLKLEAEAIPKRNGVLLERRRELQKEIEMAKRSLAEQEIMSTMDAHMLEACIAEEGRLFKEQEKCRDELSRLAHLTCLKVE</sequence>
<dbReference type="Proteomes" id="UP000694552">
    <property type="component" value="Unplaced"/>
</dbReference>
<evidence type="ECO:0000256" key="1">
    <source>
        <dbReference type="SAM" id="Coils"/>
    </source>
</evidence>
<dbReference type="AlphaFoldDB" id="A0A8C8A8A9"/>